<accession>A0A177A1L8</accession>
<dbReference type="Proteomes" id="UP000077154">
    <property type="component" value="Unassembled WGS sequence"/>
</dbReference>
<evidence type="ECO:0000313" key="1">
    <source>
        <dbReference type="EMBL" id="OAF56048.1"/>
    </source>
</evidence>
<dbReference type="GeneID" id="36290427"/>
<dbReference type="InterPro" id="IPR029063">
    <property type="entry name" value="SAM-dependent_MTases_sf"/>
</dbReference>
<name>A0A177A1L8_9PEZI</name>
<organism evidence="1">
    <name type="scientific">Pseudogymnoascus destructans</name>
    <dbReference type="NCBI Taxonomy" id="655981"/>
    <lineage>
        <taxon>Eukaryota</taxon>
        <taxon>Fungi</taxon>
        <taxon>Dikarya</taxon>
        <taxon>Ascomycota</taxon>
        <taxon>Pezizomycotina</taxon>
        <taxon>Leotiomycetes</taxon>
        <taxon>Thelebolales</taxon>
        <taxon>Thelebolaceae</taxon>
        <taxon>Pseudogymnoascus</taxon>
    </lineage>
</organism>
<dbReference type="EMBL" id="KV441405">
    <property type="protein sequence ID" value="OAF56048.1"/>
    <property type="molecule type" value="Genomic_DNA"/>
</dbReference>
<dbReference type="eggNOG" id="KOG2798">
    <property type="taxonomic scope" value="Eukaryota"/>
</dbReference>
<dbReference type="InterPro" id="IPR012901">
    <property type="entry name" value="CARME"/>
</dbReference>
<dbReference type="SMART" id="SM01296">
    <property type="entry name" value="N2227"/>
    <property type="match status" value="1"/>
</dbReference>
<reference evidence="1" key="1">
    <citation type="submission" date="2016-03" db="EMBL/GenBank/DDBJ databases">
        <title>Updated assembly of Pseudogymnoascus destructans, the fungus causing white-nose syndrome of bats.</title>
        <authorList>
            <person name="Palmer J.M."/>
            <person name="Drees K.P."/>
            <person name="Foster J.T."/>
            <person name="Lindner D.L."/>
        </authorList>
    </citation>
    <scope>NUCLEOTIDE SEQUENCE [LARGE SCALE GENOMIC DNA]</scope>
    <source>
        <strain evidence="1">20631-21</strain>
    </source>
</reference>
<dbReference type="OrthoDB" id="978at2759"/>
<dbReference type="PANTHER" id="PTHR12303:SF13">
    <property type="match status" value="1"/>
</dbReference>
<protein>
    <submittedName>
        <fullName evidence="1">Uncharacterized protein</fullName>
    </submittedName>
</protein>
<gene>
    <name evidence="1" type="ORF">VC83_07381</name>
</gene>
<dbReference type="Gene3D" id="3.40.50.150">
    <property type="entry name" value="Vaccinia Virus protein VP39"/>
    <property type="match status" value="1"/>
</dbReference>
<dbReference type="RefSeq" id="XP_024321346.1">
    <property type="nucleotide sequence ID" value="XM_024470954.1"/>
</dbReference>
<dbReference type="GO" id="GO:0008757">
    <property type="term" value="F:S-adenosylmethionine-dependent methyltransferase activity"/>
    <property type="evidence" value="ECO:0007669"/>
    <property type="project" value="InterPro"/>
</dbReference>
<dbReference type="AlphaFoldDB" id="A0A177A1L8"/>
<dbReference type="Pfam" id="PF07942">
    <property type="entry name" value="CARME"/>
    <property type="match status" value="1"/>
</dbReference>
<sequence>MWWQARSEVQILNALKAPTFVLILGLFLSIFTETCVANAHSDDPIHSEEFPVVQPQWILEIRTTTIVKGFNVVEEELDLQRRNRIDEIDNEKALLFKKLQKPAKKGNLRYRLLSAIDGFQRFGKIAETGIQRKRESYRKLTHWQKQTVDRVAGYQKKFQDASSAIQQNAELAVKIANHAMEYYGIKPSEVSAFSKELDKSGESSDHTSVSQALKHIVRDWADDGIDERRAVFPQILGTLLDLFPERQNSTVRALIPGSGLGRLSHEVADLGGFHVISNEWSTYMNLAYRYIASLKQVKGGSLYPYVDSWSHQPTTEELQREAHFPDLIASPNSLIHVEGDFTTEFKRHDKFDVIVTLFFIDTARNLLHYFENIRDLLKPGGVWINLGPLLYGSRPFVELSLDEIIDVLETMEFKFIQTNEHWGEITLPGKTVRGKEARYGLNPRILTKNSYMAQFWVATTPNK</sequence>
<proteinExistence type="predicted"/>
<dbReference type="CDD" id="cd02440">
    <property type="entry name" value="AdoMet_MTases"/>
    <property type="match status" value="1"/>
</dbReference>
<dbReference type="VEuPathDB" id="FungiDB:GMDG_03417"/>
<dbReference type="SUPFAM" id="SSF53335">
    <property type="entry name" value="S-adenosyl-L-methionine-dependent methyltransferases"/>
    <property type="match status" value="1"/>
</dbReference>
<dbReference type="PANTHER" id="PTHR12303">
    <property type="entry name" value="CARNOSINE N-METHYLTRANSFERASE"/>
    <property type="match status" value="1"/>
</dbReference>